<reference evidence="3" key="1">
    <citation type="submission" date="2016-10" db="EMBL/GenBank/DDBJ databases">
        <authorList>
            <person name="Varghese N."/>
            <person name="Submissions S."/>
        </authorList>
    </citation>
    <scope>NUCLEOTIDE SEQUENCE [LARGE SCALE GENOMIC DNA]</scope>
    <source>
        <strain evidence="3">DSM 22703</strain>
    </source>
</reference>
<dbReference type="PROSITE" id="PS51257">
    <property type="entry name" value="PROKAR_LIPOPROTEIN"/>
    <property type="match status" value="1"/>
</dbReference>
<evidence type="ECO:0000256" key="1">
    <source>
        <dbReference type="SAM" id="SignalP"/>
    </source>
</evidence>
<name>A0A1G5ZAY2_9BACT</name>
<keyword evidence="3" id="KW-1185">Reference proteome</keyword>
<dbReference type="AlphaFoldDB" id="A0A1G5ZAY2"/>
<protein>
    <recommendedName>
        <fullName evidence="4">Right handed beta helix region</fullName>
    </recommendedName>
</protein>
<accession>A0A1G5ZAY2</accession>
<dbReference type="STRING" id="279824.SAMN03080617_03490"/>
<feature type="chain" id="PRO_5011591269" description="Right handed beta helix region" evidence="1">
    <location>
        <begin position="20"/>
        <end position="774"/>
    </location>
</feature>
<keyword evidence="1" id="KW-0732">Signal</keyword>
<dbReference type="OrthoDB" id="1466733at2"/>
<feature type="signal peptide" evidence="1">
    <location>
        <begin position="1"/>
        <end position="19"/>
    </location>
</feature>
<proteinExistence type="predicted"/>
<gene>
    <name evidence="2" type="ORF">SAMN03080617_03490</name>
</gene>
<evidence type="ECO:0008006" key="4">
    <source>
        <dbReference type="Google" id="ProtNLM"/>
    </source>
</evidence>
<sequence>MKIKFSQFALLLFAIITLAGCQEQENDPINPLTAHAGEETAGFVGYSTILDGSLSANSTGKPFTYKWEVTSRPTGATVTIEGQEEVLAKFYGSLPGEYTVKLTISYLTWQDTDTVILTLTADAEPSLLAVAGEDRFQEIGGAMALNGSASVLNGASVQILWENVSKPQNSTVTIQNPSLLETSFNPSIAGEYLFKLSLTSGVLKSQDLVKITVLEGGSNQGPIIINADILQDRTLTNVFVTESDKLDYLVTKDVAVRGAKLTIEPGVRIGFEEGTGLTIAENGSMKAYTLLVDTSPIVFQGKEAQKGYWDGIQILSQNPAEYISGIVIRDAGKLGYGLKVGSGSKLYLTLSQIEKNAGVGILFEIGSMITEFKSNKIKENTAAPMRIPARLMEHIFWDSVIEGGAIQITEGKILSGLENFWPNYAVGYDIIEDLVIYNGSSLVLTVGTKLNMGNDKAIRVISGSVLRILGEANNPVIIEGKNKSKGAWRGIFIENSQMRVSSIGFAEIRHAGSTAIAGQSAATIKLGNGGRLKLFKTTLDEGKGIGLEAAASTMILEMADNTIKNHLSYPISVTAQMVEHLDYLTRFENNGVNEVAVDGFNALAKDGGEIIWKGFAERIPYVVKGLGKDLRIQSGMRIKAGVVIKMQEGSSIDVQDANGRLAYLNIEGVAGNPVIIQGVNDTAGSWYGITYSTNHAQNVINQAIIRNAGKTMSNNFSAAITVDNVPQGSLLLQNTQIIKSGQHGVAITRQFSDFLRTSNLTFESIPGQEIFVWQ</sequence>
<evidence type="ECO:0000313" key="2">
    <source>
        <dbReference type="EMBL" id="SDA91954.1"/>
    </source>
</evidence>
<evidence type="ECO:0000313" key="3">
    <source>
        <dbReference type="Proteomes" id="UP000198756"/>
    </source>
</evidence>
<dbReference type="InterPro" id="IPR013783">
    <property type="entry name" value="Ig-like_fold"/>
</dbReference>
<dbReference type="Gene3D" id="2.60.40.10">
    <property type="entry name" value="Immunoglobulins"/>
    <property type="match status" value="2"/>
</dbReference>
<dbReference type="EMBL" id="FMXE01000030">
    <property type="protein sequence ID" value="SDA91954.1"/>
    <property type="molecule type" value="Genomic_DNA"/>
</dbReference>
<dbReference type="RefSeq" id="WP_139183662.1">
    <property type="nucleotide sequence ID" value="NZ_FMXE01000030.1"/>
</dbReference>
<organism evidence="2 3">
    <name type="scientific">Algoriphagus alkaliphilus</name>
    <dbReference type="NCBI Taxonomy" id="279824"/>
    <lineage>
        <taxon>Bacteria</taxon>
        <taxon>Pseudomonadati</taxon>
        <taxon>Bacteroidota</taxon>
        <taxon>Cytophagia</taxon>
        <taxon>Cytophagales</taxon>
        <taxon>Cyclobacteriaceae</taxon>
        <taxon>Algoriphagus</taxon>
    </lineage>
</organism>
<dbReference type="Proteomes" id="UP000198756">
    <property type="component" value="Unassembled WGS sequence"/>
</dbReference>